<dbReference type="PROSITE" id="PS51123">
    <property type="entry name" value="OMPA_2"/>
    <property type="match status" value="1"/>
</dbReference>
<feature type="domain" description="OmpA-like" evidence="3">
    <location>
        <begin position="75"/>
        <end position="192"/>
    </location>
</feature>
<sequence length="207" mass="22853">MKNILLLTALSVSVASFLVSATTKEEDQYAYIDTPVKEQPSDLLDDDSDGVINARDLCTTTPEGSELDNDGCEYFIDSAQTLGLRILFTNNSYFINPVFKTQISNMASFLDEFPETSIELQGFASKVGQADKNLILSENRANAVRSELLKNGVEENRVTIVGFGDTVLDEKGSDEFSHAMNRKVVATVIGYKGEVKKEWTIFTKIGK</sequence>
<evidence type="ECO:0000313" key="5">
    <source>
        <dbReference type="Proteomes" id="UP001139488"/>
    </source>
</evidence>
<reference evidence="4" key="1">
    <citation type="submission" date="2021-11" db="EMBL/GenBank/DDBJ databases">
        <title>Vibrio ZSDE26 sp. nov. and Vibrio ZSDZ34 sp. nov., isolated from coastal seawater in Qingdao.</title>
        <authorList>
            <person name="Zhang P."/>
        </authorList>
    </citation>
    <scope>NUCLEOTIDE SEQUENCE</scope>
    <source>
        <strain evidence="4">ZSDZ34</strain>
    </source>
</reference>
<keyword evidence="2" id="KW-0732">Signal</keyword>
<protein>
    <submittedName>
        <fullName evidence="4">OmpA family protein</fullName>
    </submittedName>
</protein>
<gene>
    <name evidence="4" type="ORF">LNL84_07315</name>
</gene>
<dbReference type="EMBL" id="JAJNNZ010000004">
    <property type="protein sequence ID" value="MCJ2376644.1"/>
    <property type="molecule type" value="Genomic_DNA"/>
</dbReference>
<evidence type="ECO:0000256" key="1">
    <source>
        <dbReference type="PROSITE-ProRule" id="PRU00473"/>
    </source>
</evidence>
<keyword evidence="5" id="KW-1185">Reference proteome</keyword>
<dbReference type="Proteomes" id="UP001139488">
    <property type="component" value="Unassembled WGS sequence"/>
</dbReference>
<dbReference type="PANTHER" id="PTHR30329:SF21">
    <property type="entry name" value="LIPOPROTEIN YIAD-RELATED"/>
    <property type="match status" value="1"/>
</dbReference>
<dbReference type="InterPro" id="IPR006665">
    <property type="entry name" value="OmpA-like"/>
</dbReference>
<evidence type="ECO:0000313" key="4">
    <source>
        <dbReference type="EMBL" id="MCJ2376644.1"/>
    </source>
</evidence>
<dbReference type="InterPro" id="IPR050330">
    <property type="entry name" value="Bact_OuterMem_StrucFunc"/>
</dbReference>
<evidence type="ECO:0000256" key="2">
    <source>
        <dbReference type="SAM" id="SignalP"/>
    </source>
</evidence>
<proteinExistence type="predicted"/>
<dbReference type="GO" id="GO:0016020">
    <property type="term" value="C:membrane"/>
    <property type="evidence" value="ECO:0007669"/>
    <property type="project" value="UniProtKB-UniRule"/>
</dbReference>
<dbReference type="PROSITE" id="PS00018">
    <property type="entry name" value="EF_HAND_1"/>
    <property type="match status" value="1"/>
</dbReference>
<evidence type="ECO:0000259" key="3">
    <source>
        <dbReference type="PROSITE" id="PS51123"/>
    </source>
</evidence>
<dbReference type="InterPro" id="IPR018247">
    <property type="entry name" value="EF_Hand_1_Ca_BS"/>
</dbReference>
<dbReference type="SUPFAM" id="SSF103088">
    <property type="entry name" value="OmpA-like"/>
    <property type="match status" value="1"/>
</dbReference>
<organism evidence="4 5">
    <name type="scientific">Vibrio gelatinilyticus</name>
    <dbReference type="NCBI Taxonomy" id="2893468"/>
    <lineage>
        <taxon>Bacteria</taxon>
        <taxon>Pseudomonadati</taxon>
        <taxon>Pseudomonadota</taxon>
        <taxon>Gammaproteobacteria</taxon>
        <taxon>Vibrionales</taxon>
        <taxon>Vibrionaceae</taxon>
        <taxon>Vibrio</taxon>
    </lineage>
</organism>
<dbReference type="PANTHER" id="PTHR30329">
    <property type="entry name" value="STATOR ELEMENT OF FLAGELLAR MOTOR COMPLEX"/>
    <property type="match status" value="1"/>
</dbReference>
<dbReference type="InterPro" id="IPR036737">
    <property type="entry name" value="OmpA-like_sf"/>
</dbReference>
<dbReference type="Pfam" id="PF00691">
    <property type="entry name" value="OmpA"/>
    <property type="match status" value="1"/>
</dbReference>
<comment type="caution">
    <text evidence="4">The sequence shown here is derived from an EMBL/GenBank/DDBJ whole genome shotgun (WGS) entry which is preliminary data.</text>
</comment>
<name>A0A9X2AV74_9VIBR</name>
<dbReference type="Gene3D" id="3.30.1330.60">
    <property type="entry name" value="OmpA-like domain"/>
    <property type="match status" value="1"/>
</dbReference>
<feature type="chain" id="PRO_5040822650" evidence="2">
    <location>
        <begin position="22"/>
        <end position="207"/>
    </location>
</feature>
<feature type="signal peptide" evidence="2">
    <location>
        <begin position="1"/>
        <end position="21"/>
    </location>
</feature>
<dbReference type="InterPro" id="IPR028974">
    <property type="entry name" value="TSP_type-3_rpt"/>
</dbReference>
<dbReference type="RefSeq" id="WP_244356386.1">
    <property type="nucleotide sequence ID" value="NZ_JAJNNZ010000004.1"/>
</dbReference>
<dbReference type="CDD" id="cd07185">
    <property type="entry name" value="OmpA_C-like"/>
    <property type="match status" value="1"/>
</dbReference>
<keyword evidence="1" id="KW-0472">Membrane</keyword>
<dbReference type="AlphaFoldDB" id="A0A9X2AV74"/>
<dbReference type="SUPFAM" id="SSF103647">
    <property type="entry name" value="TSP type-3 repeat"/>
    <property type="match status" value="1"/>
</dbReference>
<dbReference type="GO" id="GO:0005509">
    <property type="term" value="F:calcium ion binding"/>
    <property type="evidence" value="ECO:0007669"/>
    <property type="project" value="InterPro"/>
</dbReference>
<accession>A0A9X2AV74</accession>